<dbReference type="InterPro" id="IPR050182">
    <property type="entry name" value="Cytochrome_P450_fam2"/>
</dbReference>
<dbReference type="GO" id="GO:0020037">
    <property type="term" value="F:heme binding"/>
    <property type="evidence" value="ECO:0007669"/>
    <property type="project" value="InterPro"/>
</dbReference>
<dbReference type="GO" id="GO:0006082">
    <property type="term" value="P:organic acid metabolic process"/>
    <property type="evidence" value="ECO:0007669"/>
    <property type="project" value="TreeGrafter"/>
</dbReference>
<keyword evidence="5" id="KW-1185">Reference proteome</keyword>
<dbReference type="WBParaSite" id="PDA_v2.g29093.t1">
    <property type="protein sequence ID" value="PDA_v2.g29093.t1"/>
    <property type="gene ID" value="PDA_v2.g29093"/>
</dbReference>
<dbReference type="AlphaFoldDB" id="A0A914QCU0"/>
<evidence type="ECO:0000256" key="1">
    <source>
        <dbReference type="ARBA" id="ARBA00010617"/>
    </source>
</evidence>
<keyword evidence="3" id="KW-0408">Iron</keyword>
<dbReference type="GO" id="GO:0016712">
    <property type="term" value="F:oxidoreductase activity, acting on paired donors, with incorporation or reduction of molecular oxygen, reduced flavin or flavoprotein as one donor, and incorporation of one atom of oxygen"/>
    <property type="evidence" value="ECO:0007669"/>
    <property type="project" value="TreeGrafter"/>
</dbReference>
<dbReference type="InterPro" id="IPR001128">
    <property type="entry name" value="Cyt_P450"/>
</dbReference>
<evidence type="ECO:0000313" key="5">
    <source>
        <dbReference type="Proteomes" id="UP000887578"/>
    </source>
</evidence>
<dbReference type="Pfam" id="PF00067">
    <property type="entry name" value="p450"/>
    <property type="match status" value="1"/>
</dbReference>
<dbReference type="InterPro" id="IPR002401">
    <property type="entry name" value="Cyt_P450_E_grp-I"/>
</dbReference>
<evidence type="ECO:0000313" key="6">
    <source>
        <dbReference type="WBParaSite" id="PDA_v2.g29093.t1"/>
    </source>
</evidence>
<dbReference type="GO" id="GO:0005737">
    <property type="term" value="C:cytoplasm"/>
    <property type="evidence" value="ECO:0007669"/>
    <property type="project" value="TreeGrafter"/>
</dbReference>
<evidence type="ECO:0000256" key="2">
    <source>
        <dbReference type="ARBA" id="ARBA00022723"/>
    </source>
</evidence>
<keyword evidence="4" id="KW-0560">Oxidoreductase</keyword>
<proteinExistence type="inferred from homology"/>
<dbReference type="PRINTS" id="PR00463">
    <property type="entry name" value="EP450I"/>
</dbReference>
<dbReference type="Gene3D" id="1.10.630.10">
    <property type="entry name" value="Cytochrome P450"/>
    <property type="match status" value="1"/>
</dbReference>
<protein>
    <submittedName>
        <fullName evidence="6">Cytochrome P450</fullName>
    </submittedName>
</protein>
<dbReference type="SUPFAM" id="SSF48264">
    <property type="entry name" value="Cytochrome P450"/>
    <property type="match status" value="1"/>
</dbReference>
<dbReference type="InterPro" id="IPR036396">
    <property type="entry name" value="Cyt_P450_sf"/>
</dbReference>
<organism evidence="5 6">
    <name type="scientific">Panagrolaimus davidi</name>
    <dbReference type="NCBI Taxonomy" id="227884"/>
    <lineage>
        <taxon>Eukaryota</taxon>
        <taxon>Metazoa</taxon>
        <taxon>Ecdysozoa</taxon>
        <taxon>Nematoda</taxon>
        <taxon>Chromadorea</taxon>
        <taxon>Rhabditida</taxon>
        <taxon>Tylenchina</taxon>
        <taxon>Panagrolaimomorpha</taxon>
        <taxon>Panagrolaimoidea</taxon>
        <taxon>Panagrolaimidae</taxon>
        <taxon>Panagrolaimus</taxon>
    </lineage>
</organism>
<accession>A0A914QCU0</accession>
<dbReference type="PANTHER" id="PTHR24300">
    <property type="entry name" value="CYTOCHROME P450 508A4-RELATED"/>
    <property type="match status" value="1"/>
</dbReference>
<reference evidence="6" key="1">
    <citation type="submission" date="2022-11" db="UniProtKB">
        <authorList>
            <consortium name="WormBaseParasite"/>
        </authorList>
    </citation>
    <scope>IDENTIFICATION</scope>
</reference>
<keyword evidence="4" id="KW-0503">Monooxygenase</keyword>
<dbReference type="GO" id="GO:0006805">
    <property type="term" value="P:xenobiotic metabolic process"/>
    <property type="evidence" value="ECO:0007669"/>
    <property type="project" value="TreeGrafter"/>
</dbReference>
<evidence type="ECO:0000256" key="4">
    <source>
        <dbReference type="ARBA" id="ARBA00023033"/>
    </source>
</evidence>
<dbReference type="PANTHER" id="PTHR24300:SF375">
    <property type="entry name" value="CYTOCHROME P450 FAMILY"/>
    <property type="match status" value="1"/>
</dbReference>
<evidence type="ECO:0000256" key="3">
    <source>
        <dbReference type="ARBA" id="ARBA00023004"/>
    </source>
</evidence>
<keyword evidence="2" id="KW-0479">Metal-binding</keyword>
<sequence>MQYIKKINFGEIFVLDEIEIIFEKLQSSLNSGIKEHDVGELIDIAIASIIQQILFGQRFNDDEKIKEYKNLQNILMEHFGSWFKLCNIAVLIWPEVLKHIPILNKDFPILIESGNKLYEYHETQIKKHQKIHENTFQSDSNIEDATDFIGAFLRQRSRNLELFKDEGEFSVEQLRAISFDFWVATLVTATQIKYNIIMLIQNPKIQEKIQKELDQICGNGRVEARHKPDLPYTNAALNVGLKERSMGYKFFSFLS</sequence>
<comment type="similarity">
    <text evidence="1">Belongs to the cytochrome P450 family.</text>
</comment>
<dbReference type="Proteomes" id="UP000887578">
    <property type="component" value="Unplaced"/>
</dbReference>
<name>A0A914QCU0_9BILA</name>
<dbReference type="GO" id="GO:0005506">
    <property type="term" value="F:iron ion binding"/>
    <property type="evidence" value="ECO:0007669"/>
    <property type="project" value="InterPro"/>
</dbReference>